<comment type="subcellular location">
    <subcellularLocation>
        <location evidence="4">Cytoplasm</location>
    </subcellularLocation>
</comment>
<comment type="catalytic activity">
    <reaction evidence="1">
        <text>Endonucleolytic cleavage to 5'-phosphomonoester.</text>
        <dbReference type="EC" id="3.1.26.4"/>
    </reaction>
</comment>
<evidence type="ECO:0000259" key="14">
    <source>
        <dbReference type="PROSITE" id="PS51975"/>
    </source>
</evidence>
<evidence type="ECO:0000256" key="11">
    <source>
        <dbReference type="ARBA" id="ARBA00022759"/>
    </source>
</evidence>
<name>A0A1J5Q4X2_9ZZZZ</name>
<accession>A0A1J5Q4X2</accession>
<dbReference type="PROSITE" id="PS51975">
    <property type="entry name" value="RNASE_H_2"/>
    <property type="match status" value="1"/>
</dbReference>
<organism evidence="15">
    <name type="scientific">mine drainage metagenome</name>
    <dbReference type="NCBI Taxonomy" id="410659"/>
    <lineage>
        <taxon>unclassified sequences</taxon>
        <taxon>metagenomes</taxon>
        <taxon>ecological metagenomes</taxon>
    </lineage>
</organism>
<sequence length="207" mass="22114">MRPQTVLSLFSTDHQAGDPWIAGRDEVGRGPWAGPVVAAAVVLDPSRPIPGLADSKALSARKREQLDVQIRAQSLGWSIAESSVDEIDHLNILQATLLAMQRAVSGLRCRVDGLLVDGTHIPEVSVPSRAIVGGDAMYPAISAASIIAKVYRDRLMADLALRHPGYGFERHSGYGTAAHRAALLTLGPCAAHRRSFAPIRSLLTAQC</sequence>
<dbReference type="PANTHER" id="PTHR10954:SF18">
    <property type="entry name" value="RIBONUCLEASE HII"/>
    <property type="match status" value="1"/>
</dbReference>
<dbReference type="NCBIfam" id="NF000596">
    <property type="entry name" value="PRK00015.1-4"/>
    <property type="match status" value="1"/>
</dbReference>
<protein>
    <recommendedName>
        <fullName evidence="7">Ribonuclease HII</fullName>
        <ecNumber evidence="6">3.1.26.4</ecNumber>
    </recommendedName>
</protein>
<dbReference type="PANTHER" id="PTHR10954">
    <property type="entry name" value="RIBONUCLEASE H2 SUBUNIT A"/>
    <property type="match status" value="1"/>
</dbReference>
<dbReference type="GO" id="GO:0005737">
    <property type="term" value="C:cytoplasm"/>
    <property type="evidence" value="ECO:0007669"/>
    <property type="project" value="UniProtKB-SubCell"/>
</dbReference>
<dbReference type="GO" id="GO:0004523">
    <property type="term" value="F:RNA-DNA hybrid ribonuclease activity"/>
    <property type="evidence" value="ECO:0007669"/>
    <property type="project" value="UniProtKB-EC"/>
</dbReference>
<keyword evidence="13" id="KW-0464">Manganese</keyword>
<dbReference type="CDD" id="cd07182">
    <property type="entry name" value="RNase_HII_bacteria_HII_like"/>
    <property type="match status" value="1"/>
</dbReference>
<comment type="cofactor">
    <cofactor evidence="3">
        <name>Mg(2+)</name>
        <dbReference type="ChEBI" id="CHEBI:18420"/>
    </cofactor>
</comment>
<gene>
    <name evidence="15" type="primary">rnhB_12</name>
    <name evidence="15" type="ORF">GALL_395420</name>
</gene>
<dbReference type="HAMAP" id="MF_00052_B">
    <property type="entry name" value="RNase_HII_B"/>
    <property type="match status" value="1"/>
</dbReference>
<keyword evidence="10" id="KW-0479">Metal-binding</keyword>
<dbReference type="AlphaFoldDB" id="A0A1J5Q4X2"/>
<keyword evidence="9" id="KW-0540">Nuclease</keyword>
<dbReference type="InterPro" id="IPR024567">
    <property type="entry name" value="RNase_HII/HIII_dom"/>
</dbReference>
<dbReference type="GO" id="GO:0046872">
    <property type="term" value="F:metal ion binding"/>
    <property type="evidence" value="ECO:0007669"/>
    <property type="project" value="UniProtKB-KW"/>
</dbReference>
<dbReference type="GO" id="GO:0043137">
    <property type="term" value="P:DNA replication, removal of RNA primer"/>
    <property type="evidence" value="ECO:0007669"/>
    <property type="project" value="TreeGrafter"/>
</dbReference>
<comment type="cofactor">
    <cofactor evidence="2">
        <name>Mn(2+)</name>
        <dbReference type="ChEBI" id="CHEBI:29035"/>
    </cofactor>
</comment>
<evidence type="ECO:0000256" key="7">
    <source>
        <dbReference type="ARBA" id="ARBA00019179"/>
    </source>
</evidence>
<dbReference type="GO" id="GO:0006298">
    <property type="term" value="P:mismatch repair"/>
    <property type="evidence" value="ECO:0007669"/>
    <property type="project" value="TreeGrafter"/>
</dbReference>
<evidence type="ECO:0000256" key="3">
    <source>
        <dbReference type="ARBA" id="ARBA00001946"/>
    </source>
</evidence>
<evidence type="ECO:0000256" key="8">
    <source>
        <dbReference type="ARBA" id="ARBA00022490"/>
    </source>
</evidence>
<comment type="caution">
    <text evidence="15">The sequence shown here is derived from an EMBL/GenBank/DDBJ whole genome shotgun (WGS) entry which is preliminary data.</text>
</comment>
<comment type="similarity">
    <text evidence="5">Belongs to the RNase HII family.</text>
</comment>
<evidence type="ECO:0000256" key="5">
    <source>
        <dbReference type="ARBA" id="ARBA00007383"/>
    </source>
</evidence>
<dbReference type="EMBL" id="MLJW01001343">
    <property type="protein sequence ID" value="OIQ78745.1"/>
    <property type="molecule type" value="Genomic_DNA"/>
</dbReference>
<dbReference type="FunFam" id="3.30.420.10:FF:000006">
    <property type="entry name" value="Ribonuclease HII"/>
    <property type="match status" value="1"/>
</dbReference>
<dbReference type="GO" id="GO:0003723">
    <property type="term" value="F:RNA binding"/>
    <property type="evidence" value="ECO:0007669"/>
    <property type="project" value="InterPro"/>
</dbReference>
<evidence type="ECO:0000313" key="15">
    <source>
        <dbReference type="EMBL" id="OIQ78745.1"/>
    </source>
</evidence>
<evidence type="ECO:0000256" key="12">
    <source>
        <dbReference type="ARBA" id="ARBA00022801"/>
    </source>
</evidence>
<evidence type="ECO:0000256" key="10">
    <source>
        <dbReference type="ARBA" id="ARBA00022723"/>
    </source>
</evidence>
<dbReference type="Gene3D" id="3.30.420.10">
    <property type="entry name" value="Ribonuclease H-like superfamily/Ribonuclease H"/>
    <property type="match status" value="1"/>
</dbReference>
<reference evidence="15" key="1">
    <citation type="submission" date="2016-10" db="EMBL/GenBank/DDBJ databases">
        <title>Sequence of Gallionella enrichment culture.</title>
        <authorList>
            <person name="Poehlein A."/>
            <person name="Muehling M."/>
            <person name="Daniel R."/>
        </authorList>
    </citation>
    <scope>NUCLEOTIDE SEQUENCE</scope>
</reference>
<dbReference type="InterPro" id="IPR001352">
    <property type="entry name" value="RNase_HII/HIII"/>
</dbReference>
<dbReference type="SUPFAM" id="SSF53098">
    <property type="entry name" value="Ribonuclease H-like"/>
    <property type="match status" value="1"/>
</dbReference>
<evidence type="ECO:0000256" key="6">
    <source>
        <dbReference type="ARBA" id="ARBA00012180"/>
    </source>
</evidence>
<evidence type="ECO:0000256" key="1">
    <source>
        <dbReference type="ARBA" id="ARBA00000077"/>
    </source>
</evidence>
<evidence type="ECO:0000256" key="2">
    <source>
        <dbReference type="ARBA" id="ARBA00001936"/>
    </source>
</evidence>
<keyword evidence="8" id="KW-0963">Cytoplasm</keyword>
<proteinExistence type="inferred from homology"/>
<dbReference type="InterPro" id="IPR012337">
    <property type="entry name" value="RNaseH-like_sf"/>
</dbReference>
<dbReference type="GO" id="GO:0032299">
    <property type="term" value="C:ribonuclease H2 complex"/>
    <property type="evidence" value="ECO:0007669"/>
    <property type="project" value="TreeGrafter"/>
</dbReference>
<evidence type="ECO:0000256" key="9">
    <source>
        <dbReference type="ARBA" id="ARBA00022722"/>
    </source>
</evidence>
<dbReference type="Pfam" id="PF01351">
    <property type="entry name" value="RNase_HII"/>
    <property type="match status" value="1"/>
</dbReference>
<dbReference type="InterPro" id="IPR022898">
    <property type="entry name" value="RNase_HII"/>
</dbReference>
<evidence type="ECO:0000256" key="13">
    <source>
        <dbReference type="ARBA" id="ARBA00023211"/>
    </source>
</evidence>
<evidence type="ECO:0000256" key="4">
    <source>
        <dbReference type="ARBA" id="ARBA00004496"/>
    </source>
</evidence>
<dbReference type="EC" id="3.1.26.4" evidence="6"/>
<dbReference type="NCBIfam" id="NF000595">
    <property type="entry name" value="PRK00015.1-3"/>
    <property type="match status" value="1"/>
</dbReference>
<keyword evidence="11" id="KW-0255">Endonuclease</keyword>
<feature type="domain" description="RNase H type-2" evidence="14">
    <location>
        <begin position="19"/>
        <end position="207"/>
    </location>
</feature>
<dbReference type="InterPro" id="IPR036397">
    <property type="entry name" value="RNaseH_sf"/>
</dbReference>
<keyword evidence="12 15" id="KW-0378">Hydrolase</keyword>